<feature type="domain" description="Ig-like" evidence="4">
    <location>
        <begin position="150"/>
        <end position="229"/>
    </location>
</feature>
<dbReference type="Gene3D" id="2.60.40.10">
    <property type="entry name" value="Immunoglobulins"/>
    <property type="match status" value="6"/>
</dbReference>
<feature type="domain" description="Ig-like" evidence="4">
    <location>
        <begin position="495"/>
        <end position="581"/>
    </location>
</feature>
<feature type="chain" id="PRO_5039897200" evidence="3">
    <location>
        <begin position="37"/>
        <end position="690"/>
    </location>
</feature>
<dbReference type="Proteomes" id="UP000221080">
    <property type="component" value="Chromosome 26"/>
</dbReference>
<feature type="domain" description="Ig-like" evidence="4">
    <location>
        <begin position="324"/>
        <end position="405"/>
    </location>
</feature>
<feature type="region of interest" description="Disordered" evidence="1">
    <location>
        <begin position="648"/>
        <end position="672"/>
    </location>
</feature>
<evidence type="ECO:0000256" key="3">
    <source>
        <dbReference type="SAM" id="SignalP"/>
    </source>
</evidence>
<dbReference type="PANTHER" id="PTHR46013">
    <property type="entry name" value="VASCULAR CELL ADHESION MOLECULE 1"/>
    <property type="match status" value="1"/>
</dbReference>
<keyword evidence="2" id="KW-0472">Membrane</keyword>
<keyword evidence="2" id="KW-1133">Transmembrane helix</keyword>
<feature type="domain" description="Ig-like" evidence="4">
    <location>
        <begin position="238"/>
        <end position="319"/>
    </location>
</feature>
<dbReference type="Pfam" id="PF13895">
    <property type="entry name" value="Ig_2"/>
    <property type="match status" value="4"/>
</dbReference>
<feature type="domain" description="Ig-like" evidence="4">
    <location>
        <begin position="409"/>
        <end position="488"/>
    </location>
</feature>
<accession>A0A9F7QY41</accession>
<dbReference type="Pfam" id="PF13927">
    <property type="entry name" value="Ig_3"/>
    <property type="match status" value="1"/>
</dbReference>
<dbReference type="SMART" id="SM00408">
    <property type="entry name" value="IGc2"/>
    <property type="match status" value="5"/>
</dbReference>
<gene>
    <name evidence="6" type="primary">LOC108258431</name>
</gene>
<dbReference type="CDD" id="cd00096">
    <property type="entry name" value="Ig"/>
    <property type="match status" value="1"/>
</dbReference>
<sequence>MKTSRLLRVDLAVMVSFRSLRPASLLFLLVMTVVESQENVDVRYTLHSVCALRGSTVTMGCSHRYRFIAITKSVFWSKEESVVGVLNESSDLALDPEYRDRVRYGRDTRRDCSLTLSDVTEHDQGKYYATIIMTSERRVQGRGGVSLSVTELQVEMVPESVVEGGEVTLTCKSTCSLTNAPIFTWYKNGRDLHSFYWSDRLHLQSVSQEDAGSYSCAVQGESYRSPAVTLNVHSVDPPKSVSVSVRPSGEIVEGGPVILTCSSDANPAVEDYAWYKGTTLLRTGNDYFIGRISSEDSGEYKCKARNQYGEKYSDGAVLNVLYPPKTVSVSVRPSGKIVEGGPVTLTCSSDANPAVEDYAWYKGTTFIGIGKQYFIRRASSEDSGEYKCEARNRYGEKNSDGATLIILDPTSRVFVSISPPGEIVEGGSVTLTCSSDANPPVEYTWFKGVIFMRTGKTYTISKISSEDSGEYKCKSSSRYGEKYSNKVTLQVLYAPKSVSVSISSSGEIVEGGVVTLSCSSDANPPVETYTWYKVNESSPVGSGQSYSFTLSSRSSGWFYCVAQNKFGSQSAAAVPLTSDVSLFSGHSFSYMAVCIAVGVGLCGVGVLTAGLFCMRRMMQKRNAARRQDGGTRAEDVLYASLEPMTRTPNDVYSTLATGPHPRPPEDTYTALEPQTISPDYNTLTAARKHH</sequence>
<evidence type="ECO:0000256" key="1">
    <source>
        <dbReference type="SAM" id="MobiDB-lite"/>
    </source>
</evidence>
<feature type="transmembrane region" description="Helical" evidence="2">
    <location>
        <begin position="588"/>
        <end position="612"/>
    </location>
</feature>
<evidence type="ECO:0000313" key="5">
    <source>
        <dbReference type="Proteomes" id="UP000221080"/>
    </source>
</evidence>
<evidence type="ECO:0000259" key="4">
    <source>
        <dbReference type="PROSITE" id="PS50835"/>
    </source>
</evidence>
<dbReference type="SUPFAM" id="SSF48726">
    <property type="entry name" value="Immunoglobulin"/>
    <property type="match status" value="6"/>
</dbReference>
<dbReference type="InterPro" id="IPR003599">
    <property type="entry name" value="Ig_sub"/>
</dbReference>
<name>A0A9F7QY41_ICTPU</name>
<keyword evidence="5" id="KW-1185">Reference proteome</keyword>
<dbReference type="OrthoDB" id="10039395at2759"/>
<dbReference type="InterPro" id="IPR036179">
    <property type="entry name" value="Ig-like_dom_sf"/>
</dbReference>
<organism evidence="5 6">
    <name type="scientific">Ictalurus punctatus</name>
    <name type="common">Channel catfish</name>
    <name type="synonym">Silurus punctatus</name>
    <dbReference type="NCBI Taxonomy" id="7998"/>
    <lineage>
        <taxon>Eukaryota</taxon>
        <taxon>Metazoa</taxon>
        <taxon>Chordata</taxon>
        <taxon>Craniata</taxon>
        <taxon>Vertebrata</taxon>
        <taxon>Euteleostomi</taxon>
        <taxon>Actinopterygii</taxon>
        <taxon>Neopterygii</taxon>
        <taxon>Teleostei</taxon>
        <taxon>Ostariophysi</taxon>
        <taxon>Siluriformes</taxon>
        <taxon>Ictaluridae</taxon>
        <taxon>Ictalurus</taxon>
    </lineage>
</organism>
<keyword evidence="6" id="KW-0675">Receptor</keyword>
<keyword evidence="2" id="KW-0812">Transmembrane</keyword>
<dbReference type="InterPro" id="IPR007110">
    <property type="entry name" value="Ig-like_dom"/>
</dbReference>
<reference evidence="6" key="2">
    <citation type="submission" date="2025-08" db="UniProtKB">
        <authorList>
            <consortium name="RefSeq"/>
        </authorList>
    </citation>
    <scope>IDENTIFICATION</scope>
    <source>
        <tissue evidence="6">Blood</tissue>
    </source>
</reference>
<evidence type="ECO:0000256" key="2">
    <source>
        <dbReference type="SAM" id="Phobius"/>
    </source>
</evidence>
<feature type="signal peptide" evidence="3">
    <location>
        <begin position="1"/>
        <end position="36"/>
    </location>
</feature>
<reference evidence="5" key="1">
    <citation type="journal article" date="2016" name="Nat. Commun.">
        <title>The channel catfish genome sequence provides insights into the evolution of scale formation in teleosts.</title>
        <authorList>
            <person name="Liu Z."/>
            <person name="Liu S."/>
            <person name="Yao J."/>
            <person name="Bao L."/>
            <person name="Zhang J."/>
            <person name="Li Y."/>
            <person name="Jiang C."/>
            <person name="Sun L."/>
            <person name="Wang R."/>
            <person name="Zhang Y."/>
            <person name="Zhou T."/>
            <person name="Zeng Q."/>
            <person name="Fu Q."/>
            <person name="Gao S."/>
            <person name="Li N."/>
            <person name="Koren S."/>
            <person name="Jiang Y."/>
            <person name="Zimin A."/>
            <person name="Xu P."/>
            <person name="Phillippy A.M."/>
            <person name="Geng X."/>
            <person name="Song L."/>
            <person name="Sun F."/>
            <person name="Li C."/>
            <person name="Wang X."/>
            <person name="Chen A."/>
            <person name="Jin Y."/>
            <person name="Yuan Z."/>
            <person name="Yang Y."/>
            <person name="Tan S."/>
            <person name="Peatman E."/>
            <person name="Lu J."/>
            <person name="Qin Z."/>
            <person name="Dunham R."/>
            <person name="Li Z."/>
            <person name="Sonstegard T."/>
            <person name="Feng J."/>
            <person name="Danzmann R.G."/>
            <person name="Schroeder S."/>
            <person name="Scheffler B."/>
            <person name="Duke M.V."/>
            <person name="Ballard L."/>
            <person name="Kucuktas H."/>
            <person name="Kaltenboeck L."/>
            <person name="Liu H."/>
            <person name="Armbruster J."/>
            <person name="Xie Y."/>
            <person name="Kirby M.L."/>
            <person name="Tian Y."/>
            <person name="Flanagan M.E."/>
            <person name="Mu W."/>
            <person name="Waldbieser G.C."/>
        </authorList>
    </citation>
    <scope>NUCLEOTIDE SEQUENCE [LARGE SCALE GENOMIC DNA]</scope>
    <source>
        <strain evidence="5">SDA103</strain>
    </source>
</reference>
<proteinExistence type="predicted"/>
<protein>
    <submittedName>
        <fullName evidence="6">B-cell receptor CD22</fullName>
    </submittedName>
</protein>
<dbReference type="SMART" id="SM00409">
    <property type="entry name" value="IG"/>
    <property type="match status" value="6"/>
</dbReference>
<dbReference type="KEGG" id="ipu:108258431"/>
<dbReference type="PANTHER" id="PTHR46013:SF4">
    <property type="entry name" value="B-CELL RECEPTOR CD22-RELATED"/>
    <property type="match status" value="1"/>
</dbReference>
<dbReference type="GeneID" id="108258431"/>
<keyword evidence="3" id="KW-0732">Signal</keyword>
<dbReference type="RefSeq" id="XP_053532270.1">
    <property type="nucleotide sequence ID" value="XM_053676295.1"/>
</dbReference>
<dbReference type="InterPro" id="IPR013783">
    <property type="entry name" value="Ig-like_fold"/>
</dbReference>
<dbReference type="PROSITE" id="PS50835">
    <property type="entry name" value="IG_LIKE"/>
    <property type="match status" value="5"/>
</dbReference>
<evidence type="ECO:0000313" key="6">
    <source>
        <dbReference type="RefSeq" id="XP_053532270.1"/>
    </source>
</evidence>
<dbReference type="InterPro" id="IPR003598">
    <property type="entry name" value="Ig_sub2"/>
</dbReference>
<dbReference type="AlphaFoldDB" id="A0A9F7QY41"/>